<evidence type="ECO:0000313" key="2">
    <source>
        <dbReference type="EMBL" id="GKV34362.1"/>
    </source>
</evidence>
<organism evidence="2 3">
    <name type="scientific">Rubroshorea leprosula</name>
    <dbReference type="NCBI Taxonomy" id="152421"/>
    <lineage>
        <taxon>Eukaryota</taxon>
        <taxon>Viridiplantae</taxon>
        <taxon>Streptophyta</taxon>
        <taxon>Embryophyta</taxon>
        <taxon>Tracheophyta</taxon>
        <taxon>Spermatophyta</taxon>
        <taxon>Magnoliopsida</taxon>
        <taxon>eudicotyledons</taxon>
        <taxon>Gunneridae</taxon>
        <taxon>Pentapetalae</taxon>
        <taxon>rosids</taxon>
        <taxon>malvids</taxon>
        <taxon>Malvales</taxon>
        <taxon>Dipterocarpaceae</taxon>
        <taxon>Rubroshorea</taxon>
    </lineage>
</organism>
<gene>
    <name evidence="2" type="ORF">SLEP1_g42739</name>
</gene>
<protein>
    <submittedName>
        <fullName evidence="2">Uncharacterized protein</fullName>
    </submittedName>
</protein>
<evidence type="ECO:0000313" key="3">
    <source>
        <dbReference type="Proteomes" id="UP001054252"/>
    </source>
</evidence>
<feature type="compositionally biased region" description="Pro residues" evidence="1">
    <location>
        <begin position="32"/>
        <end position="45"/>
    </location>
</feature>
<proteinExistence type="predicted"/>
<feature type="region of interest" description="Disordered" evidence="1">
    <location>
        <begin position="28"/>
        <end position="50"/>
    </location>
</feature>
<sequence>MKFLPFLVKSQDLGPRIFPLNPEKSRFCSAPPLQPTEAPQPPPPISGREHRQSLGILPIFLF</sequence>
<dbReference type="EMBL" id="BPVZ01000105">
    <property type="protein sequence ID" value="GKV34362.1"/>
    <property type="molecule type" value="Genomic_DNA"/>
</dbReference>
<dbReference type="AlphaFoldDB" id="A0AAV5LCA6"/>
<keyword evidence="3" id="KW-1185">Reference proteome</keyword>
<name>A0AAV5LCA6_9ROSI</name>
<comment type="caution">
    <text evidence="2">The sequence shown here is derived from an EMBL/GenBank/DDBJ whole genome shotgun (WGS) entry which is preliminary data.</text>
</comment>
<evidence type="ECO:0000256" key="1">
    <source>
        <dbReference type="SAM" id="MobiDB-lite"/>
    </source>
</evidence>
<dbReference type="Proteomes" id="UP001054252">
    <property type="component" value="Unassembled WGS sequence"/>
</dbReference>
<accession>A0AAV5LCA6</accession>
<reference evidence="2 3" key="1">
    <citation type="journal article" date="2021" name="Commun. Biol.">
        <title>The genome of Shorea leprosula (Dipterocarpaceae) highlights the ecological relevance of drought in aseasonal tropical rainforests.</title>
        <authorList>
            <person name="Ng K.K.S."/>
            <person name="Kobayashi M.J."/>
            <person name="Fawcett J.A."/>
            <person name="Hatakeyama M."/>
            <person name="Paape T."/>
            <person name="Ng C.H."/>
            <person name="Ang C.C."/>
            <person name="Tnah L.H."/>
            <person name="Lee C.T."/>
            <person name="Nishiyama T."/>
            <person name="Sese J."/>
            <person name="O'Brien M.J."/>
            <person name="Copetti D."/>
            <person name="Mohd Noor M.I."/>
            <person name="Ong R.C."/>
            <person name="Putra M."/>
            <person name="Sireger I.Z."/>
            <person name="Indrioko S."/>
            <person name="Kosugi Y."/>
            <person name="Izuno A."/>
            <person name="Isagi Y."/>
            <person name="Lee S.L."/>
            <person name="Shimizu K.K."/>
        </authorList>
    </citation>
    <scope>NUCLEOTIDE SEQUENCE [LARGE SCALE GENOMIC DNA]</scope>
    <source>
        <strain evidence="2">214</strain>
    </source>
</reference>